<dbReference type="VEuPathDB" id="TrichDB:TVAG_006460"/>
<dbReference type="STRING" id="5722.A2E753"/>
<evidence type="ECO:0000313" key="4">
    <source>
        <dbReference type="Proteomes" id="UP000001542"/>
    </source>
</evidence>
<dbReference type="VEuPathDB" id="TrichDB:TVAGG3_0983090"/>
<reference evidence="3" key="1">
    <citation type="submission" date="2006-10" db="EMBL/GenBank/DDBJ databases">
        <authorList>
            <person name="Amadeo P."/>
            <person name="Zhao Q."/>
            <person name="Wortman J."/>
            <person name="Fraser-Liggett C."/>
            <person name="Carlton J."/>
        </authorList>
    </citation>
    <scope>NUCLEOTIDE SEQUENCE</scope>
    <source>
        <strain evidence="3">G3</strain>
    </source>
</reference>
<proteinExistence type="predicted"/>
<dbReference type="KEGG" id="tva:4769525"/>
<dbReference type="AlphaFoldDB" id="A2E753"/>
<gene>
    <name evidence="3" type="ORF">TVAG_006460</name>
</gene>
<dbReference type="SUPFAM" id="SSF56112">
    <property type="entry name" value="Protein kinase-like (PK-like)"/>
    <property type="match status" value="1"/>
</dbReference>
<dbReference type="SMART" id="SM00220">
    <property type="entry name" value="S_TKc"/>
    <property type="match status" value="1"/>
</dbReference>
<feature type="binding site" evidence="1">
    <location>
        <position position="43"/>
    </location>
    <ligand>
        <name>ATP</name>
        <dbReference type="ChEBI" id="CHEBI:30616"/>
    </ligand>
</feature>
<organism evidence="3 4">
    <name type="scientific">Trichomonas vaginalis (strain ATCC PRA-98 / G3)</name>
    <dbReference type="NCBI Taxonomy" id="412133"/>
    <lineage>
        <taxon>Eukaryota</taxon>
        <taxon>Metamonada</taxon>
        <taxon>Parabasalia</taxon>
        <taxon>Trichomonadida</taxon>
        <taxon>Trichomonadidae</taxon>
        <taxon>Trichomonas</taxon>
    </lineage>
</organism>
<keyword evidence="4" id="KW-1185">Reference proteome</keyword>
<sequence length="306" mass="35129">MNQAEVNFLASKGIKVIKILGKGAYGVVFYVYCDHYKSYFALKKVPEPKFMDGELQCLVNIDDPRVVRLYKKFANDGNIYMLMEYCRTDLLAELRQKHKFTDSQMKSYIRDMALSIKACHDRNAAHSDIKPSNFLIDFYGRLKISDFGMCGIFTGQPCSSKRGGTLEFMAPEIFSNVAYNPIVADIWAFGVSIYLIVVRKFPFDGESDYDIKSNIQEGQYNIRLVKDQQLRDVISRCLEVDVKNRATIDELLKMPYFQDEDDQSTRLVKKSSTKGIIVPKMIKNSFFSRSNILPHNVVSRNRATFA</sequence>
<keyword evidence="1" id="KW-0547">Nucleotide-binding</keyword>
<dbReference type="PANTHER" id="PTHR24362:SF309">
    <property type="entry name" value="PROTEIN KINASE DOMAIN-CONTAINING PROTEIN"/>
    <property type="match status" value="1"/>
</dbReference>
<feature type="domain" description="Protein kinase" evidence="2">
    <location>
        <begin position="14"/>
        <end position="257"/>
    </location>
</feature>
<dbReference type="RefSeq" id="XP_001323794.1">
    <property type="nucleotide sequence ID" value="XM_001323759.1"/>
</dbReference>
<evidence type="ECO:0000256" key="1">
    <source>
        <dbReference type="PROSITE-ProRule" id="PRU10141"/>
    </source>
</evidence>
<dbReference type="InParanoid" id="A2E753"/>
<protein>
    <submittedName>
        <fullName evidence="3">CAMK family protein kinase</fullName>
    </submittedName>
</protein>
<accession>A2E753</accession>
<evidence type="ECO:0000313" key="3">
    <source>
        <dbReference type="EMBL" id="EAY11571.1"/>
    </source>
</evidence>
<dbReference type="eggNOG" id="KOG0583">
    <property type="taxonomic scope" value="Eukaryota"/>
</dbReference>
<dbReference type="GO" id="GO:0004672">
    <property type="term" value="F:protein kinase activity"/>
    <property type="evidence" value="ECO:0007669"/>
    <property type="project" value="InterPro"/>
</dbReference>
<dbReference type="Proteomes" id="UP000001542">
    <property type="component" value="Unassembled WGS sequence"/>
</dbReference>
<keyword evidence="3" id="KW-0418">Kinase</keyword>
<keyword evidence="1" id="KW-0067">ATP-binding</keyword>
<dbReference type="PROSITE" id="PS50011">
    <property type="entry name" value="PROTEIN_KINASE_DOM"/>
    <property type="match status" value="1"/>
</dbReference>
<dbReference type="PROSITE" id="PS00107">
    <property type="entry name" value="PROTEIN_KINASE_ATP"/>
    <property type="match status" value="1"/>
</dbReference>
<dbReference type="InterPro" id="IPR011009">
    <property type="entry name" value="Kinase-like_dom_sf"/>
</dbReference>
<keyword evidence="3" id="KW-0808">Transferase</keyword>
<dbReference type="SMR" id="A2E753"/>
<dbReference type="InterPro" id="IPR000719">
    <property type="entry name" value="Prot_kinase_dom"/>
</dbReference>
<dbReference type="PANTHER" id="PTHR24362">
    <property type="entry name" value="SERINE/THREONINE-PROTEIN KINASE NEK"/>
    <property type="match status" value="1"/>
</dbReference>
<dbReference type="GO" id="GO:0005524">
    <property type="term" value="F:ATP binding"/>
    <property type="evidence" value="ECO:0007669"/>
    <property type="project" value="UniProtKB-UniRule"/>
</dbReference>
<name>A2E753_TRIV3</name>
<evidence type="ECO:0000259" key="2">
    <source>
        <dbReference type="PROSITE" id="PS50011"/>
    </source>
</evidence>
<reference evidence="3" key="2">
    <citation type="journal article" date="2007" name="Science">
        <title>Draft genome sequence of the sexually transmitted pathogen Trichomonas vaginalis.</title>
        <authorList>
            <person name="Carlton J.M."/>
            <person name="Hirt R.P."/>
            <person name="Silva J.C."/>
            <person name="Delcher A.L."/>
            <person name="Schatz M."/>
            <person name="Zhao Q."/>
            <person name="Wortman J.R."/>
            <person name="Bidwell S.L."/>
            <person name="Alsmark U.C.M."/>
            <person name="Besteiro S."/>
            <person name="Sicheritz-Ponten T."/>
            <person name="Noel C.J."/>
            <person name="Dacks J.B."/>
            <person name="Foster P.G."/>
            <person name="Simillion C."/>
            <person name="Van de Peer Y."/>
            <person name="Miranda-Saavedra D."/>
            <person name="Barton G.J."/>
            <person name="Westrop G.D."/>
            <person name="Mueller S."/>
            <person name="Dessi D."/>
            <person name="Fiori P.L."/>
            <person name="Ren Q."/>
            <person name="Paulsen I."/>
            <person name="Zhang H."/>
            <person name="Bastida-Corcuera F.D."/>
            <person name="Simoes-Barbosa A."/>
            <person name="Brown M.T."/>
            <person name="Hayes R.D."/>
            <person name="Mukherjee M."/>
            <person name="Okumura C.Y."/>
            <person name="Schneider R."/>
            <person name="Smith A.J."/>
            <person name="Vanacova S."/>
            <person name="Villalvazo M."/>
            <person name="Haas B.J."/>
            <person name="Pertea M."/>
            <person name="Feldblyum T.V."/>
            <person name="Utterback T.R."/>
            <person name="Shu C.L."/>
            <person name="Osoegawa K."/>
            <person name="de Jong P.J."/>
            <person name="Hrdy I."/>
            <person name="Horvathova L."/>
            <person name="Zubacova Z."/>
            <person name="Dolezal P."/>
            <person name="Malik S.B."/>
            <person name="Logsdon J.M. Jr."/>
            <person name="Henze K."/>
            <person name="Gupta A."/>
            <person name="Wang C.C."/>
            <person name="Dunne R.L."/>
            <person name="Upcroft J.A."/>
            <person name="Upcroft P."/>
            <person name="White O."/>
            <person name="Salzberg S.L."/>
            <person name="Tang P."/>
            <person name="Chiu C.-H."/>
            <person name="Lee Y.-S."/>
            <person name="Embley T.M."/>
            <person name="Coombs G.H."/>
            <person name="Mottram J.C."/>
            <person name="Tachezy J."/>
            <person name="Fraser-Liggett C.M."/>
            <person name="Johnson P.J."/>
        </authorList>
    </citation>
    <scope>NUCLEOTIDE SEQUENCE [LARGE SCALE GENOMIC DNA]</scope>
    <source>
        <strain evidence="3">G3</strain>
    </source>
</reference>
<dbReference type="Pfam" id="PF00069">
    <property type="entry name" value="Pkinase"/>
    <property type="match status" value="1"/>
</dbReference>
<dbReference type="EMBL" id="DS113317">
    <property type="protein sequence ID" value="EAY11571.1"/>
    <property type="molecule type" value="Genomic_DNA"/>
</dbReference>
<dbReference type="Gene3D" id="1.10.510.10">
    <property type="entry name" value="Transferase(Phosphotransferase) domain 1"/>
    <property type="match status" value="1"/>
</dbReference>
<dbReference type="OrthoDB" id="1668230at2759"/>
<dbReference type="InterPro" id="IPR017441">
    <property type="entry name" value="Protein_kinase_ATP_BS"/>
</dbReference>